<dbReference type="EC" id="2.3.1.-" evidence="2"/>
<dbReference type="EMBL" id="UFYW01000001">
    <property type="protein sequence ID" value="STD82399.1"/>
    <property type="molecule type" value="Genomic_DNA"/>
</dbReference>
<evidence type="ECO:0000313" key="3">
    <source>
        <dbReference type="EMBL" id="STD82399.1"/>
    </source>
</evidence>
<gene>
    <name evidence="3" type="ORF">NCTC12360_00824</name>
    <name evidence="2" type="ORF">P7E30_09790</name>
</gene>
<dbReference type="Gene3D" id="3.40.630.30">
    <property type="match status" value="1"/>
</dbReference>
<accession>A0A376H2L8</accession>
<sequence length="151" mass="17497">MKIVEYAGDKEDFVLAKIIRTSFDADTACHLGADKRDGPSGYHNGELLKRVKQDPDLSLYLLQENGIIGLIVANPSKHQICFFCLDPDFIGKGVGTLAWQLFEKRFPVDYWILETPAYSLRNQRFYEKNGFKKIGEKWYSKDLSYIYQKKF</sequence>
<dbReference type="Pfam" id="PF13673">
    <property type="entry name" value="Acetyltransf_10"/>
    <property type="match status" value="1"/>
</dbReference>
<evidence type="ECO:0000313" key="4">
    <source>
        <dbReference type="Proteomes" id="UP000254807"/>
    </source>
</evidence>
<dbReference type="AlphaFoldDB" id="A0A376H2L8"/>
<dbReference type="OrthoDB" id="9786032at2"/>
<organism evidence="3 4">
    <name type="scientific">Enterococcus gallinarum</name>
    <dbReference type="NCBI Taxonomy" id="1353"/>
    <lineage>
        <taxon>Bacteria</taxon>
        <taxon>Bacillati</taxon>
        <taxon>Bacillota</taxon>
        <taxon>Bacilli</taxon>
        <taxon>Lactobacillales</taxon>
        <taxon>Enterococcaceae</taxon>
        <taxon>Enterococcus</taxon>
    </lineage>
</organism>
<evidence type="ECO:0000259" key="1">
    <source>
        <dbReference type="PROSITE" id="PS51186"/>
    </source>
</evidence>
<dbReference type="GO" id="GO:0016747">
    <property type="term" value="F:acyltransferase activity, transferring groups other than amino-acyl groups"/>
    <property type="evidence" value="ECO:0007669"/>
    <property type="project" value="InterPro"/>
</dbReference>
<reference evidence="2" key="2">
    <citation type="submission" date="2023-03" db="EMBL/GenBank/DDBJ databases">
        <authorList>
            <person name="Shen W."/>
            <person name="Cai J."/>
        </authorList>
    </citation>
    <scope>NUCLEOTIDE SEQUENCE</scope>
    <source>
        <strain evidence="2">K69-2</strain>
    </source>
</reference>
<dbReference type="Proteomes" id="UP001183682">
    <property type="component" value="Unassembled WGS sequence"/>
</dbReference>
<protein>
    <submittedName>
        <fullName evidence="2">GNAT family N-acetyltransferase</fullName>
        <ecNumber evidence="2">2.3.1.-</ecNumber>
    </submittedName>
</protein>
<dbReference type="InterPro" id="IPR000182">
    <property type="entry name" value="GNAT_dom"/>
</dbReference>
<dbReference type="EMBL" id="JARPZN010000005">
    <property type="protein sequence ID" value="MDT2690492.1"/>
    <property type="molecule type" value="Genomic_DNA"/>
</dbReference>
<dbReference type="InterPro" id="IPR016181">
    <property type="entry name" value="Acyl_CoA_acyltransferase"/>
</dbReference>
<dbReference type="PROSITE" id="PS51186">
    <property type="entry name" value="GNAT"/>
    <property type="match status" value="1"/>
</dbReference>
<feature type="domain" description="N-acetyltransferase" evidence="1">
    <location>
        <begin position="17"/>
        <end position="151"/>
    </location>
</feature>
<reference evidence="3 4" key="1">
    <citation type="submission" date="2018-06" db="EMBL/GenBank/DDBJ databases">
        <authorList>
            <consortium name="Pathogen Informatics"/>
            <person name="Doyle S."/>
        </authorList>
    </citation>
    <scope>NUCLEOTIDE SEQUENCE [LARGE SCALE GENOMIC DNA]</scope>
    <source>
        <strain evidence="3 4">NCTC12360</strain>
    </source>
</reference>
<evidence type="ECO:0000313" key="2">
    <source>
        <dbReference type="EMBL" id="MDT2690492.1"/>
    </source>
</evidence>
<keyword evidence="2" id="KW-0012">Acyltransferase</keyword>
<dbReference type="SUPFAM" id="SSF55729">
    <property type="entry name" value="Acyl-CoA N-acyltransferases (Nat)"/>
    <property type="match status" value="1"/>
</dbReference>
<keyword evidence="4" id="KW-1185">Reference proteome</keyword>
<dbReference type="Proteomes" id="UP000254807">
    <property type="component" value="Unassembled WGS sequence"/>
</dbReference>
<keyword evidence="2" id="KW-0808">Transferase</keyword>
<proteinExistence type="predicted"/>
<name>A0A376H2L8_ENTGA</name>
<dbReference type="RefSeq" id="WP_060814349.1">
    <property type="nucleotide sequence ID" value="NZ_JARPZM010000013.1"/>
</dbReference>